<protein>
    <recommendedName>
        <fullName evidence="3">LysR substrate binding domain-containing protein</fullName>
    </recommendedName>
</protein>
<proteinExistence type="predicted"/>
<dbReference type="EMBL" id="CP101620">
    <property type="protein sequence ID" value="UTY38668.1"/>
    <property type="molecule type" value="Genomic_DNA"/>
</dbReference>
<evidence type="ECO:0000313" key="1">
    <source>
        <dbReference type="EMBL" id="UTY38668.1"/>
    </source>
</evidence>
<dbReference type="Proteomes" id="UP001060112">
    <property type="component" value="Chromosome"/>
</dbReference>
<accession>A0ABY5I3P9</accession>
<evidence type="ECO:0000313" key="2">
    <source>
        <dbReference type="Proteomes" id="UP001060112"/>
    </source>
</evidence>
<dbReference type="SUPFAM" id="SSF53850">
    <property type="entry name" value="Periplasmic binding protein-like II"/>
    <property type="match status" value="1"/>
</dbReference>
<reference evidence="1" key="1">
    <citation type="submission" date="2022-07" db="EMBL/GenBank/DDBJ databases">
        <title>Faecal culturing of patients with breast cancer.</title>
        <authorList>
            <person name="Teng N.M.Y."/>
            <person name="Kiu R."/>
            <person name="Evans R."/>
            <person name="Baker D.J."/>
            <person name="Zenner C."/>
            <person name="Robinson S.D."/>
            <person name="Hall L.J."/>
        </authorList>
    </citation>
    <scope>NUCLEOTIDE SEQUENCE</scope>
    <source>
        <strain evidence="1">LH1062</strain>
    </source>
</reference>
<keyword evidence="2" id="KW-1185">Reference proteome</keyword>
<evidence type="ECO:0008006" key="3">
    <source>
        <dbReference type="Google" id="ProtNLM"/>
    </source>
</evidence>
<name>A0ABY5I3P9_9FIRM</name>
<organism evidence="1 2">
    <name type="scientific">Allocoprobacillus halotolerans</name>
    <dbReference type="NCBI Taxonomy" id="2944914"/>
    <lineage>
        <taxon>Bacteria</taxon>
        <taxon>Bacillati</taxon>
        <taxon>Bacillota</taxon>
        <taxon>Erysipelotrichia</taxon>
        <taxon>Erysipelotrichales</taxon>
        <taxon>Erysipelotrichaceae</taxon>
        <taxon>Allocoprobacillus</taxon>
    </lineage>
</organism>
<gene>
    <name evidence="1" type="ORF">NMU03_13780</name>
</gene>
<sequence>MTPKDLQKLPLLIGHRLIVQNELAHWMGIDVSELNIVATYDLIYNAAILVEKGLGYALCLDKIVYMSNESLVRFIPLKPAYETGAIIVWKKHQVFSATATRFIQELYDYFHQ</sequence>